<feature type="signal peptide" evidence="1">
    <location>
        <begin position="1"/>
        <end position="23"/>
    </location>
</feature>
<dbReference type="Pfam" id="PF16871">
    <property type="entry name" value="DUF5077"/>
    <property type="match status" value="1"/>
</dbReference>
<sequence length="439" mass="49346">MAYFIKQFFAVLATVLLVSCVNGNIIPGDPDQDREPEFSIRVPPGGNSWVVNNPEANGDIIFDSGIHNWTDTDHIIRTWFKVSRAGEVHVGLNAKAPTGASVLKVTFGEETREITLENTDYEDVPVGIFEVEAPGYYYVELQGKEKSSAYIADVNEILLGGSATTEKVYYVKDDFYWGRRGPSVHLNYEVPTTEDILWFYNEITVPEGEDVLGSYFMANGFGQGYFGIQVNSEAERRVLFSVWSPYETDDPSSIPDDYKIILLDKGEGVHAGEFGNEGSGGQSYKKFMWKAGATYKFLLKGQPSENNSTDFTAWFYAPEIGEWQLIASFRRPHTSTYLTRPHSFLENFRTETGFKSRKGLYTNQWVRDTSGEWHELTKVKFTADATARKEARMDYAGGVEGTGFFMKNCGFFSENTEVDSYHTREATGVPPSVDLSVLE</sequence>
<reference evidence="3 4" key="1">
    <citation type="submission" date="2018-10" db="EMBL/GenBank/DDBJ databases">
        <title>Sinomicrobium pectinilyticum sp. nov., a pectinase-producing bacterium isolated from alkaline and saline soil, and emended description of the genus Sinomicrobium.</title>
        <authorList>
            <person name="Cheng B."/>
            <person name="Li C."/>
            <person name="Lai Q."/>
            <person name="Du M."/>
            <person name="Shao Z."/>
            <person name="Xu P."/>
            <person name="Yang C."/>
        </authorList>
    </citation>
    <scope>NUCLEOTIDE SEQUENCE [LARGE SCALE GENOMIC DNA]</scope>
    <source>
        <strain evidence="3 4">5DNS001</strain>
    </source>
</reference>
<comment type="caution">
    <text evidence="3">The sequence shown here is derived from an EMBL/GenBank/DDBJ whole genome shotgun (WGS) entry which is preliminary data.</text>
</comment>
<name>A0A3N0DQC3_SINP1</name>
<feature type="domain" description="DUF5077" evidence="2">
    <location>
        <begin position="42"/>
        <end position="164"/>
    </location>
</feature>
<dbReference type="InterPro" id="IPR031712">
    <property type="entry name" value="DUF5077"/>
</dbReference>
<organism evidence="3 4">
    <name type="scientific">Sinomicrobium pectinilyticum</name>
    <dbReference type="NCBI Taxonomy" id="1084421"/>
    <lineage>
        <taxon>Bacteria</taxon>
        <taxon>Pseudomonadati</taxon>
        <taxon>Bacteroidota</taxon>
        <taxon>Flavobacteriia</taxon>
        <taxon>Flavobacteriales</taxon>
        <taxon>Flavobacteriaceae</taxon>
        <taxon>Sinomicrobium</taxon>
    </lineage>
</organism>
<evidence type="ECO:0000313" key="4">
    <source>
        <dbReference type="Proteomes" id="UP000267469"/>
    </source>
</evidence>
<proteinExistence type="predicted"/>
<dbReference type="AlphaFoldDB" id="A0A3N0DQC3"/>
<dbReference type="InterPro" id="IPR021862">
    <property type="entry name" value="DUF3472"/>
</dbReference>
<dbReference type="PROSITE" id="PS51257">
    <property type="entry name" value="PROKAR_LIPOPROTEIN"/>
    <property type="match status" value="1"/>
</dbReference>
<keyword evidence="4" id="KW-1185">Reference proteome</keyword>
<dbReference type="Pfam" id="PF11958">
    <property type="entry name" value="DUF3472"/>
    <property type="match status" value="1"/>
</dbReference>
<evidence type="ECO:0000313" key="3">
    <source>
        <dbReference type="EMBL" id="RNL77835.1"/>
    </source>
</evidence>
<dbReference type="EMBL" id="RJTM01000158">
    <property type="protein sequence ID" value="RNL77835.1"/>
    <property type="molecule type" value="Genomic_DNA"/>
</dbReference>
<evidence type="ECO:0000259" key="2">
    <source>
        <dbReference type="Pfam" id="PF16871"/>
    </source>
</evidence>
<accession>A0A3N0DQC3</accession>
<gene>
    <name evidence="3" type="ORF">ED312_20700</name>
</gene>
<feature type="chain" id="PRO_5018166100" evidence="1">
    <location>
        <begin position="24"/>
        <end position="439"/>
    </location>
</feature>
<protein>
    <submittedName>
        <fullName evidence="3">DUF3472 domain-containing protein</fullName>
    </submittedName>
</protein>
<dbReference type="RefSeq" id="WP_123217928.1">
    <property type="nucleotide sequence ID" value="NZ_RJTM01000158.1"/>
</dbReference>
<keyword evidence="1" id="KW-0732">Signal</keyword>
<dbReference type="OrthoDB" id="6014523at2"/>
<dbReference type="Proteomes" id="UP000267469">
    <property type="component" value="Unassembled WGS sequence"/>
</dbReference>
<evidence type="ECO:0000256" key="1">
    <source>
        <dbReference type="SAM" id="SignalP"/>
    </source>
</evidence>